<evidence type="ECO:0000256" key="2">
    <source>
        <dbReference type="ARBA" id="ARBA00023150"/>
    </source>
</evidence>
<dbReference type="PIRSF" id="PIRSF015626">
    <property type="entry name" value="FdhD"/>
    <property type="match status" value="1"/>
</dbReference>
<proteinExistence type="inferred from homology"/>
<sequence>MTPLPPRPDDTSPAGELLARLPVRRYAYGAWSDPEPDDVAVEEPLELRLPDAGTDADEGAGGPGTPLNVTMRTPGHDLPLVHGWLHAEGLRGAVTRVWPDPDAPNVMWVSGDRDVLLAARRGTTTTSACGICGSGSVERLMLRAAPPRWTVPPLAPDLIAALPERLRAAQPAFQASGGLHAAGLFTPDGILLDAFEDVGRHNAVDKLVGAASLRGDLPLTDRVLVTSSRAGFEIVQKALLAGVAVVVTVGAPSSLAVDTAVSLGLTLVGFVRQGRLNVYAGSERLHT</sequence>
<dbReference type="RefSeq" id="WP_229670690.1">
    <property type="nucleotide sequence ID" value="NZ_BMOE01000001.1"/>
</dbReference>
<dbReference type="GO" id="GO:0006777">
    <property type="term" value="P:Mo-molybdopterin cofactor biosynthetic process"/>
    <property type="evidence" value="ECO:0007669"/>
    <property type="project" value="UniProtKB-UniRule"/>
</dbReference>
<protein>
    <recommendedName>
        <fullName evidence="3">Sulfur carrier protein FdhD</fullName>
    </recommendedName>
</protein>
<evidence type="ECO:0000313" key="4">
    <source>
        <dbReference type="EMBL" id="GGJ63741.1"/>
    </source>
</evidence>
<dbReference type="EMBL" id="BMOE01000001">
    <property type="protein sequence ID" value="GGJ63741.1"/>
    <property type="molecule type" value="Genomic_DNA"/>
</dbReference>
<dbReference type="SUPFAM" id="SSF53927">
    <property type="entry name" value="Cytidine deaminase-like"/>
    <property type="match status" value="1"/>
</dbReference>
<evidence type="ECO:0000313" key="5">
    <source>
        <dbReference type="Proteomes" id="UP000635726"/>
    </source>
</evidence>
<accession>A0A917UKF7</accession>
<feature type="binding site" evidence="3">
    <location>
        <begin position="270"/>
        <end position="275"/>
    </location>
    <ligand>
        <name>Mo-bis(molybdopterin guanine dinucleotide)</name>
        <dbReference type="ChEBI" id="CHEBI:60539"/>
    </ligand>
</feature>
<dbReference type="GO" id="GO:0097163">
    <property type="term" value="F:sulfur carrier activity"/>
    <property type="evidence" value="ECO:0007669"/>
    <property type="project" value="UniProtKB-UniRule"/>
</dbReference>
<dbReference type="Proteomes" id="UP000635726">
    <property type="component" value="Unassembled WGS sequence"/>
</dbReference>
<comment type="subcellular location">
    <subcellularLocation>
        <location evidence="3">Cytoplasm</location>
    </subcellularLocation>
</comment>
<dbReference type="GO" id="GO:0005737">
    <property type="term" value="C:cytoplasm"/>
    <property type="evidence" value="ECO:0007669"/>
    <property type="project" value="UniProtKB-SubCell"/>
</dbReference>
<dbReference type="Gene3D" id="3.40.140.10">
    <property type="entry name" value="Cytidine Deaminase, domain 2"/>
    <property type="match status" value="1"/>
</dbReference>
<dbReference type="HAMAP" id="MF_00187">
    <property type="entry name" value="FdhD"/>
    <property type="match status" value="1"/>
</dbReference>
<evidence type="ECO:0000256" key="1">
    <source>
        <dbReference type="ARBA" id="ARBA00022490"/>
    </source>
</evidence>
<keyword evidence="5" id="KW-1185">Reference proteome</keyword>
<feature type="active site" description="Cysteine persulfide intermediate" evidence="3">
    <location>
        <position position="129"/>
    </location>
</feature>
<dbReference type="InterPro" id="IPR003786">
    <property type="entry name" value="FdhD"/>
</dbReference>
<keyword evidence="2 3" id="KW-0501">Molybdenum cofactor biosynthesis</keyword>
<dbReference type="InterPro" id="IPR016193">
    <property type="entry name" value="Cytidine_deaminase-like"/>
</dbReference>
<dbReference type="GO" id="GO:0016783">
    <property type="term" value="F:sulfurtransferase activity"/>
    <property type="evidence" value="ECO:0007669"/>
    <property type="project" value="InterPro"/>
</dbReference>
<organism evidence="4 5">
    <name type="scientific">Deinococcus aquiradiocola</name>
    <dbReference type="NCBI Taxonomy" id="393059"/>
    <lineage>
        <taxon>Bacteria</taxon>
        <taxon>Thermotogati</taxon>
        <taxon>Deinococcota</taxon>
        <taxon>Deinococci</taxon>
        <taxon>Deinococcales</taxon>
        <taxon>Deinococcaceae</taxon>
        <taxon>Deinococcus</taxon>
    </lineage>
</organism>
<evidence type="ECO:0000256" key="3">
    <source>
        <dbReference type="HAMAP-Rule" id="MF_00187"/>
    </source>
</evidence>
<dbReference type="PANTHER" id="PTHR30592:SF1">
    <property type="entry name" value="SULFUR CARRIER PROTEIN FDHD"/>
    <property type="match status" value="1"/>
</dbReference>
<dbReference type="PANTHER" id="PTHR30592">
    <property type="entry name" value="FORMATE DEHYDROGENASE"/>
    <property type="match status" value="1"/>
</dbReference>
<keyword evidence="1 3" id="KW-0963">Cytoplasm</keyword>
<name>A0A917UKF7_9DEIO</name>
<reference evidence="4" key="2">
    <citation type="submission" date="2020-09" db="EMBL/GenBank/DDBJ databases">
        <authorList>
            <person name="Sun Q."/>
            <person name="Ohkuma M."/>
        </authorList>
    </citation>
    <scope>NUCLEOTIDE SEQUENCE</scope>
    <source>
        <strain evidence="4">JCM 14371</strain>
    </source>
</reference>
<comment type="similarity">
    <text evidence="3">Belongs to the FdhD family.</text>
</comment>
<gene>
    <name evidence="3 4" type="primary">fdhD</name>
    <name evidence="4" type="ORF">GCM10008939_04530</name>
</gene>
<dbReference type="Pfam" id="PF02634">
    <property type="entry name" value="FdhD-NarQ"/>
    <property type="match status" value="1"/>
</dbReference>
<reference evidence="4" key="1">
    <citation type="journal article" date="2014" name="Int. J. Syst. Evol. Microbiol.">
        <title>Complete genome sequence of Corynebacterium casei LMG S-19264T (=DSM 44701T), isolated from a smear-ripened cheese.</title>
        <authorList>
            <consortium name="US DOE Joint Genome Institute (JGI-PGF)"/>
            <person name="Walter F."/>
            <person name="Albersmeier A."/>
            <person name="Kalinowski J."/>
            <person name="Ruckert C."/>
        </authorList>
    </citation>
    <scope>NUCLEOTIDE SEQUENCE</scope>
    <source>
        <strain evidence="4">JCM 14371</strain>
    </source>
</reference>
<comment type="function">
    <text evidence="3">Required for formate dehydrogenase (FDH) activity. Acts as a sulfur carrier protein that transfers sulfur from IscS to the molybdenum cofactor prior to its insertion into FDH.</text>
</comment>
<comment type="caution">
    <text evidence="4">The sequence shown here is derived from an EMBL/GenBank/DDBJ whole genome shotgun (WGS) entry which is preliminary data.</text>
</comment>
<dbReference type="AlphaFoldDB" id="A0A917UKF7"/>